<dbReference type="PANTHER" id="PTHR10024:SF227">
    <property type="entry name" value="SYNAPTOTAGMIN 1"/>
    <property type="match status" value="1"/>
</dbReference>
<evidence type="ECO:0000256" key="1">
    <source>
        <dbReference type="SAM" id="MobiDB-lite"/>
    </source>
</evidence>
<evidence type="ECO:0000313" key="3">
    <source>
        <dbReference type="Proteomes" id="UP000504631"/>
    </source>
</evidence>
<dbReference type="GO" id="GO:0048488">
    <property type="term" value="P:synaptic vesicle endocytosis"/>
    <property type="evidence" value="ECO:0007669"/>
    <property type="project" value="TreeGrafter"/>
</dbReference>
<organism evidence="3 4">
    <name type="scientific">Bombus vosnesenskii</name>
    <dbReference type="NCBI Taxonomy" id="207650"/>
    <lineage>
        <taxon>Eukaryota</taxon>
        <taxon>Metazoa</taxon>
        <taxon>Ecdysozoa</taxon>
        <taxon>Arthropoda</taxon>
        <taxon>Hexapoda</taxon>
        <taxon>Insecta</taxon>
        <taxon>Pterygota</taxon>
        <taxon>Neoptera</taxon>
        <taxon>Endopterygota</taxon>
        <taxon>Hymenoptera</taxon>
        <taxon>Apocrita</taxon>
        <taxon>Aculeata</taxon>
        <taxon>Apoidea</taxon>
        <taxon>Anthophila</taxon>
        <taxon>Apidae</taxon>
        <taxon>Bombus</taxon>
        <taxon>Pyrobombus</taxon>
    </lineage>
</organism>
<proteinExistence type="predicted"/>
<dbReference type="Gene3D" id="2.60.40.150">
    <property type="entry name" value="C2 domain"/>
    <property type="match status" value="2"/>
</dbReference>
<gene>
    <name evidence="4" type="primary">LOC117241703</name>
</gene>
<dbReference type="SUPFAM" id="SSF49562">
    <property type="entry name" value="C2 domain (Calcium/lipid-binding domain, CaLB)"/>
    <property type="match status" value="2"/>
</dbReference>
<dbReference type="PROSITE" id="PS50004">
    <property type="entry name" value="C2"/>
    <property type="match status" value="2"/>
</dbReference>
<dbReference type="GO" id="GO:0001786">
    <property type="term" value="F:phosphatidylserine binding"/>
    <property type="evidence" value="ECO:0007669"/>
    <property type="project" value="TreeGrafter"/>
</dbReference>
<dbReference type="GO" id="GO:0005886">
    <property type="term" value="C:plasma membrane"/>
    <property type="evidence" value="ECO:0007669"/>
    <property type="project" value="TreeGrafter"/>
</dbReference>
<dbReference type="GO" id="GO:0048791">
    <property type="term" value="P:calcium ion-regulated exocytosis of neurotransmitter"/>
    <property type="evidence" value="ECO:0007669"/>
    <property type="project" value="TreeGrafter"/>
</dbReference>
<dbReference type="InterPro" id="IPR035892">
    <property type="entry name" value="C2_domain_sf"/>
</dbReference>
<dbReference type="GO" id="GO:0000149">
    <property type="term" value="F:SNARE binding"/>
    <property type="evidence" value="ECO:0007669"/>
    <property type="project" value="TreeGrafter"/>
</dbReference>
<sequence>MQPRTYVRRSPVVDDRAPSHRDRSVLSVCFVVVSSTTRECRPIARNRETSSRRGTLSWPKREAKSVPLRVKSKQNENVKLNDVSYRSWRLGSLYEGSSNGTIDENASPIEGNSWNSNNAQFGCADTSSTLNLVQKDKQKAERKQKEFPTELTISLQYLPPCDETITGKLVIGIEALSGLPPKQYNCTLEPYVALNITKQSWNHRNRQKLHSFRTRGVRHTASPVFKETFVVANVKPHEVKEWILDFAAYDRDRYANDTELSTLRVSLKEAKHVLQSPEIHMFNFRMKQSNLALGNILLAISYLPTAQRLTINVMKVRDVKFTPPVSCLNDFSFYVRILMLNGRTGQRMKKKKTRFVVANSHSEFNETLTFDVSYNQLDIVQFLVILRGKAAPAEPVASTVEHPSDSEDSITSVQKSKDTSIGKVALGKGVRGSTERLHWFSVLQNPRKLVTVWHVLK</sequence>
<dbReference type="GeneID" id="117241703"/>
<dbReference type="InterPro" id="IPR000008">
    <property type="entry name" value="C2_dom"/>
</dbReference>
<protein>
    <submittedName>
        <fullName evidence="4">Synaptotagmin-5-like isoform X1</fullName>
    </submittedName>
</protein>
<dbReference type="GO" id="GO:0070382">
    <property type="term" value="C:exocytic vesicle"/>
    <property type="evidence" value="ECO:0007669"/>
    <property type="project" value="TreeGrafter"/>
</dbReference>
<feature type="domain" description="C2" evidence="2">
    <location>
        <begin position="147"/>
        <end position="280"/>
    </location>
</feature>
<dbReference type="Proteomes" id="UP000504631">
    <property type="component" value="Unplaced"/>
</dbReference>
<evidence type="ECO:0000259" key="2">
    <source>
        <dbReference type="PROSITE" id="PS50004"/>
    </source>
</evidence>
<dbReference type="GO" id="GO:0005509">
    <property type="term" value="F:calcium ion binding"/>
    <property type="evidence" value="ECO:0007669"/>
    <property type="project" value="TreeGrafter"/>
</dbReference>
<evidence type="ECO:0000313" key="4">
    <source>
        <dbReference type="RefSeq" id="XP_033363596.1"/>
    </source>
</evidence>
<keyword evidence="3" id="KW-1185">Reference proteome</keyword>
<dbReference type="SMART" id="SM00239">
    <property type="entry name" value="C2"/>
    <property type="match status" value="2"/>
</dbReference>
<dbReference type="KEGG" id="bvk:117241703"/>
<dbReference type="AlphaFoldDB" id="A0A6J3LFY9"/>
<dbReference type="CDD" id="cd00276">
    <property type="entry name" value="C2B_Synaptotagmin"/>
    <property type="match status" value="1"/>
</dbReference>
<reference evidence="4" key="1">
    <citation type="submission" date="2025-08" db="UniProtKB">
        <authorList>
            <consortium name="RefSeq"/>
        </authorList>
    </citation>
    <scope>IDENTIFICATION</scope>
    <source>
        <tissue evidence="4">Muscle</tissue>
    </source>
</reference>
<accession>A0A6J3LFY9</accession>
<dbReference type="RefSeq" id="XP_033363596.1">
    <property type="nucleotide sequence ID" value="XM_033507705.1"/>
</dbReference>
<dbReference type="Pfam" id="PF00168">
    <property type="entry name" value="C2"/>
    <property type="match status" value="2"/>
</dbReference>
<dbReference type="PANTHER" id="PTHR10024">
    <property type="entry name" value="SYNAPTOTAGMIN"/>
    <property type="match status" value="1"/>
</dbReference>
<dbReference type="GO" id="GO:0030276">
    <property type="term" value="F:clathrin binding"/>
    <property type="evidence" value="ECO:0007669"/>
    <property type="project" value="TreeGrafter"/>
</dbReference>
<name>A0A6J3LFY9_9HYME</name>
<dbReference type="GO" id="GO:0005544">
    <property type="term" value="F:calcium-dependent phospholipid binding"/>
    <property type="evidence" value="ECO:0007669"/>
    <property type="project" value="TreeGrafter"/>
</dbReference>
<feature type="region of interest" description="Disordered" evidence="1">
    <location>
        <begin position="396"/>
        <end position="416"/>
    </location>
</feature>
<feature type="domain" description="C2" evidence="2">
    <location>
        <begin position="292"/>
        <end position="454"/>
    </location>
</feature>
<dbReference type="CTD" id="103315417"/>
<dbReference type="GO" id="GO:0098793">
    <property type="term" value="C:presynapse"/>
    <property type="evidence" value="ECO:0007669"/>
    <property type="project" value="GOC"/>
</dbReference>